<evidence type="ECO:0000259" key="2">
    <source>
        <dbReference type="PROSITE" id="PS51082"/>
    </source>
</evidence>
<organism evidence="3 4">
    <name type="scientific">Rhynchophorus ferrugineus</name>
    <name type="common">Red palm weevil</name>
    <name type="synonym">Curculio ferrugineus</name>
    <dbReference type="NCBI Taxonomy" id="354439"/>
    <lineage>
        <taxon>Eukaryota</taxon>
        <taxon>Metazoa</taxon>
        <taxon>Ecdysozoa</taxon>
        <taxon>Arthropoda</taxon>
        <taxon>Hexapoda</taxon>
        <taxon>Insecta</taxon>
        <taxon>Pterygota</taxon>
        <taxon>Neoptera</taxon>
        <taxon>Endopterygota</taxon>
        <taxon>Coleoptera</taxon>
        <taxon>Polyphaga</taxon>
        <taxon>Cucujiformia</taxon>
        <taxon>Curculionidae</taxon>
        <taxon>Dryophthorinae</taxon>
        <taxon>Rhynchophorus</taxon>
    </lineage>
</organism>
<sequence>MVEPSEVTDTSLPPTTNLTPIPKPRLKGATLPLRHKSKTALTNISTTLERSKHEHTVQHTRPKLEFHIGKESAQKLGRDIQPDDYTVEEMLTSLEAINAFKKGPESLVSLKEPQVYLRDSPITSSTGTSIVNLQKSLVSDLFSSGDFAASTKPPEIVAVVPKATKTETKYISNKDSFGKKRCFQIGSSILEQNFDSETSSIASRRSLQSKSPANSMASLNTSVDEIEDVDVELFTGSLSKGTTKRRPHVFNQLFGMYAYDGEDQNCKYQRNVSVGSLNSACNIPGYDGSFRMKKWNNMEALDTVSLHSGVGITNKWVAGDASDTESIASTNLTSGQIHFDSLPHESSTPVKVPLEDKCLGSTDSGIAQDTHFEKEKESDDNIRLPSPPPSPILDDNSSDLILTNREQITGVEDIVPPSPYNKEPEAVQLFPAHHIPAEALPPPPPSQPSSLNVVKKAESSKSSHLEVDVDWQYQLPSPPKGFRDASPNRFINNNETQSVSDYKDSVVTSPELFEKLKSLEDSQSETTVHSEVTSIASEEPLNTLTLEHLEKRKSLVYNRELSTSLKMTDNLESKVKSTDNFISSSVQNLHNTYEDTKHTTNVQQKQSVSSLKSSTKTKQHNTLPNFKISTYDVPKQNITVFEDDTIRSSTHASSTMMKSQYGQSMENISYSKKTSNHEEKEYKFYKPTPTQPSTLSHVERSGSFSTDRLSTKPVSRSKSSLTLNKYQVHKKEAEPMSRSNSLFDVSGLQSLEVMKLIQNKLSTPTASIENISQREKPDLPKKPAVQLEIKRENSREQTISESHSPKEEPTSPQPVKKYYYRGPPAVNMTTWSERPKIPVAVKEDEDYKLGNVNVSSKLIVNTTNNNVSSNNSVEIKTNGVDRISGDRFSNNNMNGTEQITQKSGNVVIKISGVNNNNNYSNKYDNRMNVERSYHRKTFTDIKTNDHYSRSNQRPHSIAFESGVDISRVPVITSVELKKSYKDIYNNNTTITHISGNDNFNHSYQNNNKYGDTYRDKFRSTENLRNIESESQRNVVRVKSFKPPEHQPLSPTVRGFRTNSTSEANKRFSWNPPASYSTLPHKPKQEKEYYTNQNVPFSQSNLRRTESSKMIKDAQNNEIENSSSVRLMKPSTVYHRSKPDIVPATPVAPPPPQMPKVALKKVSSMELRGQNSPTDARDMLLESIRNFGGKKGLRAVKA</sequence>
<accession>A0A834IER5</accession>
<feature type="region of interest" description="Disordered" evidence="1">
    <location>
        <begin position="341"/>
        <end position="397"/>
    </location>
</feature>
<feature type="compositionally biased region" description="Basic and acidic residues" evidence="1">
    <location>
        <begin position="772"/>
        <end position="781"/>
    </location>
</feature>
<feature type="compositionally biased region" description="Basic and acidic residues" evidence="1">
    <location>
        <begin position="370"/>
        <end position="382"/>
    </location>
</feature>
<feature type="region of interest" description="Disordered" evidence="1">
    <location>
        <begin position="596"/>
        <end position="619"/>
    </location>
</feature>
<feature type="compositionally biased region" description="Polar residues" evidence="1">
    <location>
        <begin position="691"/>
        <end position="718"/>
    </location>
</feature>
<feature type="compositionally biased region" description="Polar residues" evidence="1">
    <location>
        <begin position="7"/>
        <end position="19"/>
    </location>
</feature>
<dbReference type="GO" id="GO:0003779">
    <property type="term" value="F:actin binding"/>
    <property type="evidence" value="ECO:0007669"/>
    <property type="project" value="InterPro"/>
</dbReference>
<dbReference type="AlphaFoldDB" id="A0A834IER5"/>
<feature type="region of interest" description="Disordered" evidence="1">
    <location>
        <begin position="685"/>
        <end position="718"/>
    </location>
</feature>
<evidence type="ECO:0000313" key="4">
    <source>
        <dbReference type="Proteomes" id="UP000625711"/>
    </source>
</evidence>
<feature type="region of interest" description="Disordered" evidence="1">
    <location>
        <begin position="1041"/>
        <end position="1091"/>
    </location>
</feature>
<dbReference type="OrthoDB" id="8882621at2759"/>
<evidence type="ECO:0000313" key="3">
    <source>
        <dbReference type="EMBL" id="KAF7279500.1"/>
    </source>
</evidence>
<reference evidence="3" key="1">
    <citation type="submission" date="2020-08" db="EMBL/GenBank/DDBJ databases">
        <title>Genome sequencing and assembly of the red palm weevil Rhynchophorus ferrugineus.</title>
        <authorList>
            <person name="Dias G.B."/>
            <person name="Bergman C.M."/>
            <person name="Manee M."/>
        </authorList>
    </citation>
    <scope>NUCLEOTIDE SEQUENCE</scope>
    <source>
        <strain evidence="3">AA-2017</strain>
        <tissue evidence="3">Whole larva</tissue>
    </source>
</reference>
<gene>
    <name evidence="3" type="ORF">GWI33_007177</name>
</gene>
<protein>
    <recommendedName>
        <fullName evidence="2">WH2 domain-containing protein</fullName>
    </recommendedName>
</protein>
<dbReference type="PROSITE" id="PS51082">
    <property type="entry name" value="WH2"/>
    <property type="match status" value="1"/>
</dbReference>
<comment type="caution">
    <text evidence="3">The sequence shown here is derived from an EMBL/GenBank/DDBJ whole genome shotgun (WGS) entry which is preliminary data.</text>
</comment>
<feature type="region of interest" description="Disordered" evidence="1">
    <location>
        <begin position="1"/>
        <end position="28"/>
    </location>
</feature>
<dbReference type="InterPro" id="IPR003124">
    <property type="entry name" value="WH2_dom"/>
</dbReference>
<evidence type="ECO:0000256" key="1">
    <source>
        <dbReference type="SAM" id="MobiDB-lite"/>
    </source>
</evidence>
<proteinExistence type="predicted"/>
<dbReference type="EMBL" id="JAACXV010000359">
    <property type="protein sequence ID" value="KAF7279500.1"/>
    <property type="molecule type" value="Genomic_DNA"/>
</dbReference>
<keyword evidence="4" id="KW-1185">Reference proteome</keyword>
<feature type="compositionally biased region" description="Low complexity" evidence="1">
    <location>
        <begin position="602"/>
        <end position="616"/>
    </location>
</feature>
<name>A0A834IER5_RHYFE</name>
<dbReference type="Proteomes" id="UP000625711">
    <property type="component" value="Unassembled WGS sequence"/>
</dbReference>
<feature type="region of interest" description="Disordered" evidence="1">
    <location>
        <begin position="768"/>
        <end position="819"/>
    </location>
</feature>
<feature type="domain" description="WH2" evidence="2">
    <location>
        <begin position="1175"/>
        <end position="1195"/>
    </location>
</feature>